<dbReference type="SUPFAM" id="SSF47576">
    <property type="entry name" value="Calponin-homology domain, CH-domain"/>
    <property type="match status" value="1"/>
</dbReference>
<dbReference type="Pfam" id="PF00018">
    <property type="entry name" value="SH3_1"/>
    <property type="match status" value="1"/>
</dbReference>
<dbReference type="VEuPathDB" id="VectorBase:LLONM1_005398"/>
<dbReference type="SUPFAM" id="SSF50044">
    <property type="entry name" value="SH3-domain"/>
    <property type="match status" value="1"/>
</dbReference>
<keyword evidence="19" id="KW-1185">Reference proteome</keyword>
<evidence type="ECO:0000256" key="2">
    <source>
        <dbReference type="ARBA" id="ARBA00022553"/>
    </source>
</evidence>
<dbReference type="GO" id="GO:0005737">
    <property type="term" value="C:cytoplasm"/>
    <property type="evidence" value="ECO:0007669"/>
    <property type="project" value="TreeGrafter"/>
</dbReference>
<reference evidence="18" key="1">
    <citation type="submission" date="2020-05" db="UniProtKB">
        <authorList>
            <consortium name="EnsemblMetazoa"/>
        </authorList>
    </citation>
    <scope>IDENTIFICATION</scope>
    <source>
        <strain evidence="18">Jacobina</strain>
    </source>
</reference>
<name>A0A1B0GJV4_LUTLO</name>
<dbReference type="SMART" id="SM00325">
    <property type="entry name" value="RhoGEF"/>
    <property type="match status" value="1"/>
</dbReference>
<evidence type="ECO:0000256" key="10">
    <source>
        <dbReference type="PROSITE-ProRule" id="PRU00192"/>
    </source>
</evidence>
<dbReference type="PANTHER" id="PTHR45818">
    <property type="entry name" value="PROTEIN VAV"/>
    <property type="match status" value="1"/>
</dbReference>
<dbReference type="SMART" id="SM00326">
    <property type="entry name" value="SH3"/>
    <property type="match status" value="1"/>
</dbReference>
<dbReference type="InterPro" id="IPR001715">
    <property type="entry name" value="CH_dom"/>
</dbReference>
<feature type="domain" description="SH2" evidence="12">
    <location>
        <begin position="683"/>
        <end position="787"/>
    </location>
</feature>
<protein>
    <submittedName>
        <fullName evidence="18">Uncharacterized protein</fullName>
    </submittedName>
</protein>
<evidence type="ECO:0000259" key="13">
    <source>
        <dbReference type="PROSITE" id="PS50002"/>
    </source>
</evidence>
<evidence type="ECO:0000259" key="16">
    <source>
        <dbReference type="PROSITE" id="PS50021"/>
    </source>
</evidence>
<dbReference type="Pfam" id="PF00017">
    <property type="entry name" value="SH2"/>
    <property type="match status" value="1"/>
</dbReference>
<dbReference type="PROSITE" id="PS00479">
    <property type="entry name" value="ZF_DAG_PE_1"/>
    <property type="match status" value="1"/>
</dbReference>
<dbReference type="VEuPathDB" id="VectorBase:LLOJ006755"/>
<dbReference type="GO" id="GO:0005085">
    <property type="term" value="F:guanyl-nucleotide exchange factor activity"/>
    <property type="evidence" value="ECO:0007669"/>
    <property type="project" value="UniProtKB-KW"/>
</dbReference>
<keyword evidence="6" id="KW-0863">Zinc-finger</keyword>
<evidence type="ECO:0000259" key="15">
    <source>
        <dbReference type="PROSITE" id="PS50010"/>
    </source>
</evidence>
<feature type="domain" description="PH" evidence="14">
    <location>
        <begin position="493"/>
        <end position="602"/>
    </location>
</feature>
<feature type="compositionally biased region" description="Basic and acidic residues" evidence="11">
    <location>
        <begin position="169"/>
        <end position="182"/>
    </location>
</feature>
<dbReference type="Gene3D" id="3.30.505.10">
    <property type="entry name" value="SH2 domain"/>
    <property type="match status" value="1"/>
</dbReference>
<accession>A0A1B0GJV4</accession>
<dbReference type="EMBL" id="AJWK01022411">
    <property type="status" value="NOT_ANNOTATED_CDS"/>
    <property type="molecule type" value="Genomic_DNA"/>
</dbReference>
<evidence type="ECO:0000256" key="6">
    <source>
        <dbReference type="ARBA" id="ARBA00022771"/>
    </source>
</evidence>
<keyword evidence="4" id="KW-0479">Metal-binding</keyword>
<dbReference type="Pfam" id="PF22697">
    <property type="entry name" value="SOS1_NGEF_PH"/>
    <property type="match status" value="1"/>
</dbReference>
<dbReference type="Pfam" id="PF00307">
    <property type="entry name" value="CH"/>
    <property type="match status" value="1"/>
</dbReference>
<organism evidence="18 19">
    <name type="scientific">Lutzomyia longipalpis</name>
    <name type="common">Sand fly</name>
    <dbReference type="NCBI Taxonomy" id="7200"/>
    <lineage>
        <taxon>Eukaryota</taxon>
        <taxon>Metazoa</taxon>
        <taxon>Ecdysozoa</taxon>
        <taxon>Arthropoda</taxon>
        <taxon>Hexapoda</taxon>
        <taxon>Insecta</taxon>
        <taxon>Pterygota</taxon>
        <taxon>Neoptera</taxon>
        <taxon>Endopterygota</taxon>
        <taxon>Diptera</taxon>
        <taxon>Nematocera</taxon>
        <taxon>Psychodoidea</taxon>
        <taxon>Psychodidae</taxon>
        <taxon>Lutzomyia</taxon>
        <taxon>Lutzomyia</taxon>
    </lineage>
</organism>
<dbReference type="InterPro" id="IPR000219">
    <property type="entry name" value="DH_dom"/>
</dbReference>
<dbReference type="Pfam" id="PF00621">
    <property type="entry name" value="RhoGEF"/>
    <property type="match status" value="1"/>
</dbReference>
<dbReference type="InterPro" id="IPR036860">
    <property type="entry name" value="SH2_dom_sf"/>
</dbReference>
<dbReference type="GO" id="GO:0048468">
    <property type="term" value="P:cell development"/>
    <property type="evidence" value="ECO:0007669"/>
    <property type="project" value="UniProtKB-ARBA"/>
</dbReference>
<evidence type="ECO:0000256" key="9">
    <source>
        <dbReference type="PROSITE-ProRule" id="PRU00191"/>
    </source>
</evidence>
<dbReference type="Gene3D" id="2.30.29.30">
    <property type="entry name" value="Pleckstrin-homology domain (PH domain)/Phosphotyrosine-binding domain (PTB)"/>
    <property type="match status" value="1"/>
</dbReference>
<dbReference type="InterPro" id="IPR001849">
    <property type="entry name" value="PH_domain"/>
</dbReference>
<dbReference type="AlphaFoldDB" id="A0A1B0GJV4"/>
<dbReference type="GO" id="GO:0008270">
    <property type="term" value="F:zinc ion binding"/>
    <property type="evidence" value="ECO:0007669"/>
    <property type="project" value="UniProtKB-KW"/>
</dbReference>
<dbReference type="InterPro" id="IPR035899">
    <property type="entry name" value="DBL_dom_sf"/>
</dbReference>
<dbReference type="SMART" id="SM00233">
    <property type="entry name" value="PH"/>
    <property type="match status" value="1"/>
</dbReference>
<keyword evidence="2" id="KW-0597">Phosphoprotein</keyword>
<keyword evidence="3" id="KW-0344">Guanine-nucleotide releasing factor</keyword>
<dbReference type="CDD" id="cd20810">
    <property type="entry name" value="C1_VAV"/>
    <property type="match status" value="1"/>
</dbReference>
<dbReference type="InterPro" id="IPR000980">
    <property type="entry name" value="SH2"/>
</dbReference>
<dbReference type="CDD" id="cd00160">
    <property type="entry name" value="RhoGEF"/>
    <property type="match status" value="1"/>
</dbReference>
<evidence type="ECO:0000256" key="11">
    <source>
        <dbReference type="SAM" id="MobiDB-lite"/>
    </source>
</evidence>
<evidence type="ECO:0000256" key="7">
    <source>
        <dbReference type="ARBA" id="ARBA00022833"/>
    </source>
</evidence>
<evidence type="ECO:0000313" key="19">
    <source>
        <dbReference type="Proteomes" id="UP000092461"/>
    </source>
</evidence>
<dbReference type="InterPro" id="IPR037832">
    <property type="entry name" value="PH_Vav"/>
</dbReference>
<keyword evidence="1 10" id="KW-0728">SH3 domain</keyword>
<dbReference type="CDD" id="cd09940">
    <property type="entry name" value="SH2_Vav_family"/>
    <property type="match status" value="1"/>
</dbReference>
<dbReference type="KEGG" id="lll:129797205"/>
<dbReference type="SMART" id="SM00033">
    <property type="entry name" value="CH"/>
    <property type="match status" value="1"/>
</dbReference>
<dbReference type="SUPFAM" id="SSF55550">
    <property type="entry name" value="SH2 domain"/>
    <property type="match status" value="1"/>
</dbReference>
<dbReference type="InterPro" id="IPR002219">
    <property type="entry name" value="PKC_DAG/PE"/>
</dbReference>
<dbReference type="PROSITE" id="PS50001">
    <property type="entry name" value="SH2"/>
    <property type="match status" value="1"/>
</dbReference>
<dbReference type="CDD" id="cd01223">
    <property type="entry name" value="PH_Vav"/>
    <property type="match status" value="1"/>
</dbReference>
<dbReference type="FunFam" id="1.10.418.10:FF:000019">
    <property type="entry name" value="Vav guanine nucleotide exchange factor 2"/>
    <property type="match status" value="1"/>
</dbReference>
<dbReference type="Proteomes" id="UP000092461">
    <property type="component" value="Unassembled WGS sequence"/>
</dbReference>
<feature type="domain" description="Phorbol-ester/DAG-type" evidence="17">
    <location>
        <begin position="613"/>
        <end position="662"/>
    </location>
</feature>
<dbReference type="PROSITE" id="PS50003">
    <property type="entry name" value="PH_DOMAIN"/>
    <property type="match status" value="1"/>
</dbReference>
<dbReference type="Gene3D" id="3.30.60.20">
    <property type="match status" value="1"/>
</dbReference>
<dbReference type="EnsemblMetazoa" id="LLOJ006755-RA">
    <property type="protein sequence ID" value="LLOJ006755-PA"/>
    <property type="gene ID" value="LLOJ006755"/>
</dbReference>
<dbReference type="GO" id="GO:0016477">
    <property type="term" value="P:cell migration"/>
    <property type="evidence" value="ECO:0007669"/>
    <property type="project" value="TreeGrafter"/>
</dbReference>
<dbReference type="PROSITE" id="PS50010">
    <property type="entry name" value="DH_2"/>
    <property type="match status" value="1"/>
</dbReference>
<evidence type="ECO:0000256" key="1">
    <source>
        <dbReference type="ARBA" id="ARBA00022443"/>
    </source>
</evidence>
<dbReference type="Pfam" id="PF00130">
    <property type="entry name" value="C1_1"/>
    <property type="match status" value="1"/>
</dbReference>
<feature type="domain" description="SH3" evidence="13">
    <location>
        <begin position="787"/>
        <end position="848"/>
    </location>
</feature>
<keyword evidence="5" id="KW-0677">Repeat</keyword>
<dbReference type="GeneID" id="129797205"/>
<dbReference type="InterPro" id="IPR036872">
    <property type="entry name" value="CH_dom_sf"/>
</dbReference>
<dbReference type="SMART" id="SM00109">
    <property type="entry name" value="C1"/>
    <property type="match status" value="1"/>
</dbReference>
<dbReference type="Gene3D" id="2.30.30.40">
    <property type="entry name" value="SH3 Domains"/>
    <property type="match status" value="1"/>
</dbReference>
<evidence type="ECO:0000259" key="12">
    <source>
        <dbReference type="PROSITE" id="PS50001"/>
    </source>
</evidence>
<feature type="domain" description="DH" evidence="15">
    <location>
        <begin position="280"/>
        <end position="460"/>
    </location>
</feature>
<dbReference type="PROSITE" id="PS50081">
    <property type="entry name" value="ZF_DAG_PE_2"/>
    <property type="match status" value="1"/>
</dbReference>
<dbReference type="PROSITE" id="PS50021">
    <property type="entry name" value="CH"/>
    <property type="match status" value="1"/>
</dbReference>
<keyword evidence="8 9" id="KW-0727">SH2 domain</keyword>
<keyword evidence="7" id="KW-0862">Zinc</keyword>
<dbReference type="Gene3D" id="1.10.418.10">
    <property type="entry name" value="Calponin-like domain"/>
    <property type="match status" value="1"/>
</dbReference>
<feature type="region of interest" description="Disordered" evidence="11">
    <location>
        <begin position="156"/>
        <end position="203"/>
    </location>
</feature>
<evidence type="ECO:0000313" key="18">
    <source>
        <dbReference type="EnsemblMetazoa" id="LLOJ006755-PA"/>
    </source>
</evidence>
<dbReference type="OrthoDB" id="5340910at2759"/>
<feature type="domain" description="Calponin-homology (CH)" evidence="16">
    <location>
        <begin position="5"/>
        <end position="124"/>
    </location>
</feature>
<dbReference type="PANTHER" id="PTHR45818:SF3">
    <property type="entry name" value="PROTEIN VAV"/>
    <property type="match status" value="1"/>
</dbReference>
<dbReference type="SUPFAM" id="SSF48065">
    <property type="entry name" value="DBL homology domain (DH-domain)"/>
    <property type="match status" value="1"/>
</dbReference>
<evidence type="ECO:0000256" key="4">
    <source>
        <dbReference type="ARBA" id="ARBA00022723"/>
    </source>
</evidence>
<dbReference type="PROSITE" id="PS50002">
    <property type="entry name" value="SH3"/>
    <property type="match status" value="1"/>
</dbReference>
<dbReference type="RefSeq" id="XP_055695535.1">
    <property type="nucleotide sequence ID" value="XM_055839560.1"/>
</dbReference>
<dbReference type="CTD" id="32920"/>
<evidence type="ECO:0000259" key="14">
    <source>
        <dbReference type="PROSITE" id="PS50003"/>
    </source>
</evidence>
<dbReference type="SUPFAM" id="SSF50729">
    <property type="entry name" value="PH domain-like"/>
    <property type="match status" value="1"/>
</dbReference>
<evidence type="ECO:0000256" key="8">
    <source>
        <dbReference type="ARBA" id="ARBA00022999"/>
    </source>
</evidence>
<dbReference type="GO" id="GO:0007165">
    <property type="term" value="P:signal transduction"/>
    <property type="evidence" value="ECO:0007669"/>
    <property type="project" value="UniProtKB-ARBA"/>
</dbReference>
<dbReference type="CDD" id="cd21201">
    <property type="entry name" value="CH_VAV"/>
    <property type="match status" value="1"/>
</dbReference>
<evidence type="ECO:0000259" key="17">
    <source>
        <dbReference type="PROSITE" id="PS50081"/>
    </source>
</evidence>
<dbReference type="InterPro" id="IPR035031">
    <property type="entry name" value="Vav_SH2_invertebrate"/>
</dbReference>
<feature type="compositionally biased region" description="Acidic residues" evidence="11">
    <location>
        <begin position="193"/>
        <end position="202"/>
    </location>
</feature>
<evidence type="ECO:0000256" key="5">
    <source>
        <dbReference type="ARBA" id="ARBA00022737"/>
    </source>
</evidence>
<proteinExistence type="predicted"/>
<sequence length="853" mass="98444">MAMADDLWKSCLSWLIQCRVIPPDHKSTWPNSEIKILALTLRDGVILCNLINFLDPNALDMKDFHRKPQMAQFLCCQNIKLFLETCKNHFGLRDSDLFEPTMLYDLTNFHRVLITLSKLSQCRKVQQIHPNILGFNAQLSPGERSHSEEDIYKDLHSTNNNHADSVVKNVEKEDSVDEKSGDTVDESPGGNDEGAESAESEVDNSLLAVKDSGPEDEDQENNVKGLCGVLLNSHNWSTSIVAESLVGSSHNEEKIYEDLCYVTFSSERFPEVSSSTSFEQRDFVIRELVDTESNYLDVLNALRYKFMQPMEKLLSKDDIKLIFPKVRELADIHTKFLEKLREAVQPNAKLKLSQVFFEFREPFLIYGEYCSNMTNATDGLRDQINKSESVKQLVNQCQKEHSEGRVQLRDILSVPMQRILKYHLLLKKLVDETSPTHEDFRGLERAKEAMDDVAQYINEVKRDSEHLVVIQKVRESIMDLDLPNGNDLQQYGRLLLDGDLNIKAHEDQKTKHRYAFIFEKIMILVKSSSTRIGDGQYSFREAHNLQEYRVELCHSRRTLTRDARLRFQLLLVRKTQSTAFTLYMKTEAERNKWSKALQDAMDNLEPPGCRNTDHKFVITTFEAPAICRHCSKFLKGRIHQGYRCKTCEISVHKGCISSTGRCRQGPVSIPPPVCDRQLSEFYWFVGTMDRDTATTSLENRRIGTYLLRVRPQGASNPNETMYALSLKTDKHVIKHMKIYQKRDSETVSYYLSTRRYFKTIIELVSFYERNDLGENFAGLNQSLQWPFREVIATALYEFVPEEQNQLPLRKGCQVIVIGKEGDSKGWWRGKTNERVGFFPKEYVREHPTTPDGL</sequence>
<dbReference type="InterPro" id="IPR055251">
    <property type="entry name" value="SOS1_NGEF_PH"/>
</dbReference>
<dbReference type="Gene3D" id="1.20.900.10">
    <property type="entry name" value="Dbl homology (DH) domain"/>
    <property type="match status" value="1"/>
</dbReference>
<dbReference type="SMART" id="SM00252">
    <property type="entry name" value="SH2"/>
    <property type="match status" value="1"/>
</dbReference>
<evidence type="ECO:0000256" key="3">
    <source>
        <dbReference type="ARBA" id="ARBA00022658"/>
    </source>
</evidence>
<dbReference type="InterPro" id="IPR001452">
    <property type="entry name" value="SH3_domain"/>
</dbReference>
<dbReference type="InterPro" id="IPR011993">
    <property type="entry name" value="PH-like_dom_sf"/>
</dbReference>
<dbReference type="InterPro" id="IPR036028">
    <property type="entry name" value="SH3-like_dom_sf"/>
</dbReference>
<dbReference type="GO" id="GO:0009653">
    <property type="term" value="P:anatomical structure morphogenesis"/>
    <property type="evidence" value="ECO:0007669"/>
    <property type="project" value="UniProtKB-ARBA"/>
</dbReference>